<dbReference type="NCBIfam" id="TIGR02541">
    <property type="entry name" value="flagell_FlgJ"/>
    <property type="match status" value="1"/>
</dbReference>
<dbReference type="AlphaFoldDB" id="A0A380A830"/>
<evidence type="ECO:0000256" key="11">
    <source>
        <dbReference type="ARBA" id="ARBA00030835"/>
    </source>
</evidence>
<protein>
    <recommendedName>
        <fullName evidence="5">Peptidoglycan hydrolase FlgJ</fullName>
    </recommendedName>
    <alternativeName>
        <fullName evidence="11">Muramidase FlgJ</fullName>
    </alternativeName>
</protein>
<organism evidence="13 14">
    <name type="scientific">Shewanella morhuae</name>
    <dbReference type="NCBI Taxonomy" id="365591"/>
    <lineage>
        <taxon>Bacteria</taxon>
        <taxon>Pseudomonadati</taxon>
        <taxon>Pseudomonadota</taxon>
        <taxon>Gammaproteobacteria</taxon>
        <taxon>Alteromonadales</taxon>
        <taxon>Shewanellaceae</taxon>
        <taxon>Shewanella</taxon>
    </lineage>
</organism>
<dbReference type="GO" id="GO:0071555">
    <property type="term" value="P:cell wall organization"/>
    <property type="evidence" value="ECO:0007669"/>
    <property type="project" value="UniProtKB-KW"/>
</dbReference>
<evidence type="ECO:0000256" key="5">
    <source>
        <dbReference type="ARBA" id="ARBA00013433"/>
    </source>
</evidence>
<comment type="subcellular location">
    <subcellularLocation>
        <location evidence="2">Periplasm</location>
    </subcellularLocation>
</comment>
<dbReference type="Gene3D" id="1.10.530.10">
    <property type="match status" value="1"/>
</dbReference>
<dbReference type="InterPro" id="IPR051056">
    <property type="entry name" value="Glycosyl_Hydrolase_73"/>
</dbReference>
<dbReference type="PANTHER" id="PTHR33308">
    <property type="entry name" value="PEPTIDOGLYCAN HYDROLASE FLGJ"/>
    <property type="match status" value="1"/>
</dbReference>
<evidence type="ECO:0000256" key="3">
    <source>
        <dbReference type="ARBA" id="ARBA00006880"/>
    </source>
</evidence>
<keyword evidence="7" id="KW-1005">Bacterial flagellum biogenesis</keyword>
<comment type="similarity">
    <text evidence="3">In the N-terminal section; belongs to the FlgJ family.</text>
</comment>
<dbReference type="GO" id="GO:0004040">
    <property type="term" value="F:amidase activity"/>
    <property type="evidence" value="ECO:0007669"/>
    <property type="project" value="InterPro"/>
</dbReference>
<evidence type="ECO:0000256" key="2">
    <source>
        <dbReference type="ARBA" id="ARBA00004418"/>
    </source>
</evidence>
<evidence type="ECO:0000256" key="10">
    <source>
        <dbReference type="ARBA" id="ARBA00023316"/>
    </source>
</evidence>
<keyword evidence="10" id="KW-0961">Cell wall biogenesis/degradation</keyword>
<evidence type="ECO:0000256" key="6">
    <source>
        <dbReference type="ARBA" id="ARBA00022764"/>
    </source>
</evidence>
<dbReference type="InterPro" id="IPR019301">
    <property type="entry name" value="Flagellar_prot_FlgJ_N"/>
</dbReference>
<name>A0A380A830_9GAMM</name>
<evidence type="ECO:0000256" key="9">
    <source>
        <dbReference type="ARBA" id="ARBA00023295"/>
    </source>
</evidence>
<comment type="function">
    <text evidence="1">Flagellum-specific muramidase which hydrolyzes the peptidoglycan layer to assemble the rod structure in the periplasmic space.</text>
</comment>
<evidence type="ECO:0000256" key="7">
    <source>
        <dbReference type="ARBA" id="ARBA00022795"/>
    </source>
</evidence>
<evidence type="ECO:0000256" key="8">
    <source>
        <dbReference type="ARBA" id="ARBA00022801"/>
    </source>
</evidence>
<evidence type="ECO:0000259" key="12">
    <source>
        <dbReference type="SMART" id="SM00047"/>
    </source>
</evidence>
<reference evidence="13 14" key="1">
    <citation type="submission" date="2018-06" db="EMBL/GenBank/DDBJ databases">
        <authorList>
            <consortium name="Pathogen Informatics"/>
            <person name="Doyle S."/>
        </authorList>
    </citation>
    <scope>NUCLEOTIDE SEQUENCE [LARGE SCALE GENOMIC DNA]</scope>
    <source>
        <strain evidence="13 14">NCTC10736</strain>
    </source>
</reference>
<accession>A0A380A830</accession>
<sequence length="383" mass="42272">MEKLSSSSHFLDLGGLDSLRAQAQKDEKGTLKKVAQQFEGIFVQMLMKSMRDANAVFKSDSPLNSQYTQFYEQMRDQQLSVDLSDKGVLGLADMMVQQLSPETSNFTPASVLRDDGGMKMLHDDKALNLPVQSTTAPTLNIEPTSVVNDGVPAAIARPVFEPDRAVDANSSMDIDTPQRLLAIDTPKPNWSEQALSVVEPVISGQVLPTTAFRETQKIVRFSSREEFLATLYPHAEKAAKALGTQPEVLLAQSALETGWGQKIVRGNNGAPSHNLFNIKADRRWLGDKANVKTLEFEHGVAVQQKADFRVYSDFEHSFNDFVSFIAEGDRYQGAKKVAASPTQFIRALQDAGYATDPKYAEKVIKVMQSISEELKSILPGEDK</sequence>
<comment type="similarity">
    <text evidence="4">In the C-terminal section; belongs to the glycosyl hydrolase 73 family.</text>
</comment>
<keyword evidence="6" id="KW-0574">Periplasm</keyword>
<evidence type="ECO:0000313" key="13">
    <source>
        <dbReference type="EMBL" id="SUI75729.1"/>
    </source>
</evidence>
<dbReference type="GO" id="GO:0044780">
    <property type="term" value="P:bacterial-type flagellum assembly"/>
    <property type="evidence" value="ECO:0007669"/>
    <property type="project" value="InterPro"/>
</dbReference>
<keyword evidence="9 13" id="KW-0326">Glycosidase</keyword>
<dbReference type="GO" id="GO:0042597">
    <property type="term" value="C:periplasmic space"/>
    <property type="evidence" value="ECO:0007669"/>
    <property type="project" value="UniProtKB-SubCell"/>
</dbReference>
<dbReference type="InterPro" id="IPR002901">
    <property type="entry name" value="MGlyc_endo_b_GlcNAc-like_dom"/>
</dbReference>
<dbReference type="GO" id="GO:0016798">
    <property type="term" value="F:hydrolase activity, acting on glycosyl bonds"/>
    <property type="evidence" value="ECO:0007669"/>
    <property type="project" value="UniProtKB-KW"/>
</dbReference>
<dbReference type="SMART" id="SM00047">
    <property type="entry name" value="LYZ2"/>
    <property type="match status" value="1"/>
</dbReference>
<keyword evidence="8 13" id="KW-0378">Hydrolase</keyword>
<gene>
    <name evidence="13" type="primary">flgJ</name>
    <name evidence="13" type="ORF">NCTC10736_01765</name>
</gene>
<feature type="domain" description="Mannosyl-glycoprotein endo-beta-N-acetylglucosamidase-like" evidence="12">
    <location>
        <begin position="217"/>
        <end position="382"/>
    </location>
</feature>
<evidence type="ECO:0000256" key="1">
    <source>
        <dbReference type="ARBA" id="ARBA00002954"/>
    </source>
</evidence>
<dbReference type="Pfam" id="PF01832">
    <property type="entry name" value="Glucosaminidase"/>
    <property type="match status" value="1"/>
</dbReference>
<evidence type="ECO:0000313" key="14">
    <source>
        <dbReference type="Proteomes" id="UP000255061"/>
    </source>
</evidence>
<dbReference type="GO" id="GO:0071973">
    <property type="term" value="P:bacterial-type flagellum-dependent cell motility"/>
    <property type="evidence" value="ECO:0007669"/>
    <property type="project" value="TreeGrafter"/>
</dbReference>
<proteinExistence type="inferred from homology"/>
<dbReference type="InterPro" id="IPR013377">
    <property type="entry name" value="FlgJ"/>
</dbReference>
<dbReference type="PANTHER" id="PTHR33308:SF9">
    <property type="entry name" value="PEPTIDOGLYCAN HYDROLASE FLGJ"/>
    <property type="match status" value="1"/>
</dbReference>
<dbReference type="Pfam" id="PF10135">
    <property type="entry name" value="Rod-binding"/>
    <property type="match status" value="1"/>
</dbReference>
<dbReference type="RefSeq" id="WP_115406012.1">
    <property type="nucleotide sequence ID" value="NZ_UGYV01000001.1"/>
</dbReference>
<evidence type="ECO:0000256" key="4">
    <source>
        <dbReference type="ARBA" id="ARBA00007974"/>
    </source>
</evidence>
<dbReference type="Gene3D" id="2.10.70.40">
    <property type="entry name" value="peptidoglycan hydrolase"/>
    <property type="match status" value="1"/>
</dbReference>
<dbReference type="Proteomes" id="UP000255061">
    <property type="component" value="Unassembled WGS sequence"/>
</dbReference>
<dbReference type="FunFam" id="2.10.70.40:FF:000001">
    <property type="entry name" value="Flagellar assembly peptidoglycan hydrolase FlgJ"/>
    <property type="match status" value="1"/>
</dbReference>
<dbReference type="EMBL" id="UGYV01000001">
    <property type="protein sequence ID" value="SUI75729.1"/>
    <property type="molecule type" value="Genomic_DNA"/>
</dbReference>